<gene>
    <name evidence="1" type="ORF">CSUNSWCD_510</name>
</gene>
<evidence type="ECO:0000313" key="1">
    <source>
        <dbReference type="EMBL" id="EKU10709.1"/>
    </source>
</evidence>
<dbReference type="eggNOG" id="ENOG5032KPV">
    <property type="taxonomic scope" value="Bacteria"/>
</dbReference>
<name>M5IP46_9BACT</name>
<dbReference type="STRING" id="1244083.CSUNSWCD_510"/>
<dbReference type="AlphaFoldDB" id="M5IP46"/>
<dbReference type="EMBL" id="AMZQ01000010">
    <property type="protein sequence ID" value="EKU10709.1"/>
    <property type="molecule type" value="Genomic_DNA"/>
</dbReference>
<reference evidence="1 2" key="1">
    <citation type="journal article" date="2013" name="Genome Announc.">
        <title>Genome Sequence of Campylobacter showae UNSWCD, Isolated from a Patient with Crohn's Disease.</title>
        <authorList>
            <person name="Tay A.P."/>
            <person name="Kaakoush N.O."/>
            <person name="Deshpande N.P."/>
            <person name="Chen Z."/>
            <person name="Mitchell H."/>
            <person name="Wilkins M.R."/>
        </authorList>
    </citation>
    <scope>NUCLEOTIDE SEQUENCE [LARGE SCALE GENOMIC DNA]</scope>
    <source>
        <strain evidence="1 2">CSUNSWCD</strain>
    </source>
</reference>
<comment type="caution">
    <text evidence="1">The sequence shown here is derived from an EMBL/GenBank/DDBJ whole genome shotgun (WGS) entry which is preliminary data.</text>
</comment>
<evidence type="ECO:0000313" key="2">
    <source>
        <dbReference type="Proteomes" id="UP000011939"/>
    </source>
</evidence>
<dbReference type="Proteomes" id="UP000011939">
    <property type="component" value="Unassembled WGS sequence"/>
</dbReference>
<protein>
    <submittedName>
        <fullName evidence="1">Uncharacterized protein</fullName>
    </submittedName>
</protein>
<proteinExistence type="predicted"/>
<dbReference type="PATRIC" id="fig|1244083.3.peg.1754"/>
<accession>M5IP46</accession>
<organism evidence="1 2">
    <name type="scientific">Campylobacter showae CSUNSWCD</name>
    <dbReference type="NCBI Taxonomy" id="1244083"/>
    <lineage>
        <taxon>Bacteria</taxon>
        <taxon>Pseudomonadati</taxon>
        <taxon>Campylobacterota</taxon>
        <taxon>Epsilonproteobacteria</taxon>
        <taxon>Campylobacterales</taxon>
        <taxon>Campylobacteraceae</taxon>
        <taxon>Campylobacter</taxon>
    </lineage>
</organism>
<sequence>MICGLARERFLMSFVFAPAATYLVSLCRKNCNNIKNHLAILRLDVLRSNLKLNLSF</sequence>